<keyword evidence="4 7" id="KW-0812">Transmembrane</keyword>
<keyword evidence="3" id="KW-1003">Cell membrane</keyword>
<accession>A0ABN6TF37</accession>
<evidence type="ECO:0000256" key="7">
    <source>
        <dbReference type="SAM" id="Phobius"/>
    </source>
</evidence>
<evidence type="ECO:0000256" key="4">
    <source>
        <dbReference type="ARBA" id="ARBA00022692"/>
    </source>
</evidence>
<evidence type="ECO:0000256" key="5">
    <source>
        <dbReference type="ARBA" id="ARBA00022989"/>
    </source>
</evidence>
<feature type="domain" description="Acyltransferase 3" evidence="8">
    <location>
        <begin position="11"/>
        <end position="318"/>
    </location>
</feature>
<dbReference type="EMBL" id="AP026966">
    <property type="protein sequence ID" value="BDT60842.1"/>
    <property type="molecule type" value="Genomic_DNA"/>
</dbReference>
<evidence type="ECO:0000256" key="6">
    <source>
        <dbReference type="ARBA" id="ARBA00023136"/>
    </source>
</evidence>
<keyword evidence="6 7" id="KW-0472">Membrane</keyword>
<evidence type="ECO:0000256" key="1">
    <source>
        <dbReference type="ARBA" id="ARBA00004651"/>
    </source>
</evidence>
<organism evidence="9 10">
    <name type="scientific">Massilia varians</name>
    <dbReference type="NCBI Taxonomy" id="457921"/>
    <lineage>
        <taxon>Bacteria</taxon>
        <taxon>Pseudomonadati</taxon>
        <taxon>Pseudomonadota</taxon>
        <taxon>Betaproteobacteria</taxon>
        <taxon>Burkholderiales</taxon>
        <taxon>Oxalobacteraceae</taxon>
        <taxon>Telluria group</taxon>
        <taxon>Massilia</taxon>
    </lineage>
</organism>
<feature type="transmembrane region" description="Helical" evidence="7">
    <location>
        <begin position="215"/>
        <end position="235"/>
    </location>
</feature>
<keyword evidence="5 7" id="KW-1133">Transmembrane helix</keyword>
<evidence type="ECO:0000256" key="3">
    <source>
        <dbReference type="ARBA" id="ARBA00022475"/>
    </source>
</evidence>
<comment type="similarity">
    <text evidence="2">Belongs to the acyltransferase 3 family.</text>
</comment>
<gene>
    <name evidence="9" type="ORF">MasN3_43360</name>
</gene>
<feature type="transmembrane region" description="Helical" evidence="7">
    <location>
        <begin position="12"/>
        <end position="31"/>
    </location>
</feature>
<evidence type="ECO:0000256" key="2">
    <source>
        <dbReference type="ARBA" id="ARBA00007400"/>
    </source>
</evidence>
<dbReference type="PANTHER" id="PTHR40074:SF2">
    <property type="entry name" value="O-ACETYLTRANSFERASE WECH"/>
    <property type="match status" value="1"/>
</dbReference>
<dbReference type="RefSeq" id="WP_281910206.1">
    <property type="nucleotide sequence ID" value="NZ_AP026966.1"/>
</dbReference>
<dbReference type="Pfam" id="PF01757">
    <property type="entry name" value="Acyl_transf_3"/>
    <property type="match status" value="1"/>
</dbReference>
<reference evidence="9" key="1">
    <citation type="submission" date="2022-11" db="EMBL/GenBank/DDBJ databases">
        <title>Isolation and characterization of PLA-degrading bacterium Massilia sp. from Antarctic soil.</title>
        <authorList>
            <person name="Sato K."/>
            <person name="Gomez-Fuentes C."/>
            <person name="Ahmad S.A."/>
            <person name="Zulkharnain A."/>
        </authorList>
    </citation>
    <scope>NUCLEOTIDE SEQUENCE</scope>
    <source>
        <strain evidence="9">N-3</strain>
    </source>
</reference>
<sequence length="353" mass="39801">MATQKIVFERIALLRYLMIVGIVVLHTPPYVPVSEIGSGAFDFVKALFQNAAFRATVPVLTLISGYLLFRSGLDRHWGQLMKKKTRTILVPFLAFNLIVLAGAFGAQHYFGLSMAYQLVPFDLSTWMNAAFSIERSPINYPLHFLRDLFVLMALSPLFGFVLRSTRPWIGLVAITIISMNNLDGILVLRTTMPIMFYLGGMAATRQWNLLALDRYALPCLGLFLALCVCLVYFQIANTLYFRYLAPFLIWPAASLLQHTEMGRWLQSQSKTSFFIFLAHAPLLLMVSMAFDKLGSNIPYPLKWITIPVVTVTILALLYHALMRLCPRLFSPLIGGKPPERETPPVSVPARISY</sequence>
<feature type="transmembrane region" description="Helical" evidence="7">
    <location>
        <begin position="51"/>
        <end position="69"/>
    </location>
</feature>
<feature type="transmembrane region" description="Helical" evidence="7">
    <location>
        <begin position="241"/>
        <end position="259"/>
    </location>
</feature>
<proteinExistence type="inferred from homology"/>
<name>A0ABN6TF37_9BURK</name>
<feature type="transmembrane region" description="Helical" evidence="7">
    <location>
        <begin position="302"/>
        <end position="321"/>
    </location>
</feature>
<evidence type="ECO:0000313" key="10">
    <source>
        <dbReference type="Proteomes" id="UP001163336"/>
    </source>
</evidence>
<evidence type="ECO:0000259" key="8">
    <source>
        <dbReference type="Pfam" id="PF01757"/>
    </source>
</evidence>
<feature type="transmembrane region" description="Helical" evidence="7">
    <location>
        <begin position="89"/>
        <end position="109"/>
    </location>
</feature>
<protein>
    <submittedName>
        <fullName evidence="9">Succinoglycan biosynthesis protein exoh</fullName>
    </submittedName>
</protein>
<dbReference type="Proteomes" id="UP001163336">
    <property type="component" value="Chromosome"/>
</dbReference>
<dbReference type="InterPro" id="IPR002656">
    <property type="entry name" value="Acyl_transf_3_dom"/>
</dbReference>
<dbReference type="PANTHER" id="PTHR40074">
    <property type="entry name" value="O-ACETYLTRANSFERASE WECH"/>
    <property type="match status" value="1"/>
</dbReference>
<comment type="subcellular location">
    <subcellularLocation>
        <location evidence="1">Cell membrane</location>
        <topology evidence="1">Multi-pass membrane protein</topology>
    </subcellularLocation>
</comment>
<keyword evidence="10" id="KW-1185">Reference proteome</keyword>
<feature type="transmembrane region" description="Helical" evidence="7">
    <location>
        <begin position="168"/>
        <end position="188"/>
    </location>
</feature>
<feature type="transmembrane region" description="Helical" evidence="7">
    <location>
        <begin position="271"/>
        <end position="290"/>
    </location>
</feature>
<feature type="transmembrane region" description="Helical" evidence="7">
    <location>
        <begin position="145"/>
        <end position="162"/>
    </location>
</feature>
<evidence type="ECO:0000313" key="9">
    <source>
        <dbReference type="EMBL" id="BDT60842.1"/>
    </source>
</evidence>